<keyword evidence="3" id="KW-0847">Vitamin C</keyword>
<gene>
    <name evidence="8" type="ORF">PCOR1329_LOCUS11877</name>
</gene>
<keyword evidence="4" id="KW-0223">Dioxygenase</keyword>
<proteinExistence type="predicted"/>
<keyword evidence="5" id="KW-0560">Oxidoreductase</keyword>
<dbReference type="InterPro" id="IPR006620">
    <property type="entry name" value="Pro_4_hyd_alph"/>
</dbReference>
<feature type="domain" description="Fe2OG dioxygenase" evidence="7">
    <location>
        <begin position="80"/>
        <end position="176"/>
    </location>
</feature>
<keyword evidence="2" id="KW-0479">Metal-binding</keyword>
<evidence type="ECO:0000256" key="6">
    <source>
        <dbReference type="ARBA" id="ARBA00023004"/>
    </source>
</evidence>
<keyword evidence="9" id="KW-1185">Reference proteome</keyword>
<evidence type="ECO:0000256" key="5">
    <source>
        <dbReference type="ARBA" id="ARBA00023002"/>
    </source>
</evidence>
<dbReference type="SMART" id="SM00702">
    <property type="entry name" value="P4Hc"/>
    <property type="match status" value="1"/>
</dbReference>
<dbReference type="InterPro" id="IPR005123">
    <property type="entry name" value="Oxoglu/Fe-dep_dioxygenase_dom"/>
</dbReference>
<name>A0ABN9QH78_9DINO</name>
<dbReference type="Pfam" id="PF25238">
    <property type="entry name" value="OGFOD2-like"/>
    <property type="match status" value="1"/>
</dbReference>
<dbReference type="Gene3D" id="2.60.120.620">
    <property type="entry name" value="q2cbj1_9rhob like domain"/>
    <property type="match status" value="1"/>
</dbReference>
<evidence type="ECO:0000256" key="4">
    <source>
        <dbReference type="ARBA" id="ARBA00022964"/>
    </source>
</evidence>
<reference evidence="8" key="1">
    <citation type="submission" date="2023-10" db="EMBL/GenBank/DDBJ databases">
        <authorList>
            <person name="Chen Y."/>
            <person name="Shah S."/>
            <person name="Dougan E. K."/>
            <person name="Thang M."/>
            <person name="Chan C."/>
        </authorList>
    </citation>
    <scope>NUCLEOTIDE SEQUENCE [LARGE SCALE GENOMIC DNA]</scope>
</reference>
<protein>
    <recommendedName>
        <fullName evidence="7">Fe2OG dioxygenase domain-containing protein</fullName>
    </recommendedName>
</protein>
<evidence type="ECO:0000313" key="9">
    <source>
        <dbReference type="Proteomes" id="UP001189429"/>
    </source>
</evidence>
<accession>A0ABN9QH78</accession>
<comment type="caution">
    <text evidence="8">The sequence shown here is derived from an EMBL/GenBank/DDBJ whole genome shotgun (WGS) entry which is preliminary data.</text>
</comment>
<evidence type="ECO:0000313" key="8">
    <source>
        <dbReference type="EMBL" id="CAK0805360.1"/>
    </source>
</evidence>
<sequence>MLMDEVRHYRASGLPQRAPNSMNNYGLVLNEVGMRPFFTALLEGYLQVIGARLFGDDQDRARTVGDRALGTDDWGGSSLSSHHTFVVQYSPDTDRHLDMHVDECDVTFNFGLTDAGSFEGSDLVFCGMLSSLEHRRQVVTYKHVKGRCVVHSGKRRHGALNITAGERASLILWTKSEQFRRTPTYAASVQEISRRIEVLPPETVCLSYTHDLDYSSWMSTTRIKVVVRGKLTSGDAELFVEPQFTVGDVAEILCYGTSRRGGSWHDYRTHGGTPPLASLMRFSCKGHPQLEFAKTLEAYGIGDGDVLDYASRVVRTSVVFCKAWDQLNGEPIYFNQRYALSNNAVTGFDLRSFAYRLVAPERKHTLGFADLRLICVRSGDSIEDASSVAGLFGRGESLLCVRIELTKWARCRPVFLVVEKGAPLVTHRGSFNLAIELKLLLFLQLHRKEYVFRRIVSFL</sequence>
<dbReference type="EMBL" id="CAUYUJ010003437">
    <property type="protein sequence ID" value="CAK0805360.1"/>
    <property type="molecule type" value="Genomic_DNA"/>
</dbReference>
<dbReference type="PROSITE" id="PS51471">
    <property type="entry name" value="FE2OG_OXY"/>
    <property type="match status" value="1"/>
</dbReference>
<evidence type="ECO:0000259" key="7">
    <source>
        <dbReference type="PROSITE" id="PS51471"/>
    </source>
</evidence>
<dbReference type="PANTHER" id="PTHR24014:SF4">
    <property type="entry name" value="2-OXOGLUTARATE AND IRON-DEPENDENT OXYGENASE DOMAIN-CONTAINING PROTEIN 2"/>
    <property type="match status" value="1"/>
</dbReference>
<keyword evidence="6" id="KW-0408">Iron</keyword>
<organism evidence="8 9">
    <name type="scientific">Prorocentrum cordatum</name>
    <dbReference type="NCBI Taxonomy" id="2364126"/>
    <lineage>
        <taxon>Eukaryota</taxon>
        <taxon>Sar</taxon>
        <taxon>Alveolata</taxon>
        <taxon>Dinophyceae</taxon>
        <taxon>Prorocentrales</taxon>
        <taxon>Prorocentraceae</taxon>
        <taxon>Prorocentrum</taxon>
    </lineage>
</organism>
<dbReference type="Proteomes" id="UP001189429">
    <property type="component" value="Unassembled WGS sequence"/>
</dbReference>
<evidence type="ECO:0000256" key="1">
    <source>
        <dbReference type="ARBA" id="ARBA00001961"/>
    </source>
</evidence>
<dbReference type="PANTHER" id="PTHR24014">
    <property type="entry name" value="2-OXOGLUTARATE AND IRON-DEPENDENT OXYGENASE DOMAIN-CONTAINING PROTEIN 2"/>
    <property type="match status" value="1"/>
</dbReference>
<comment type="cofactor">
    <cofactor evidence="1">
        <name>L-ascorbate</name>
        <dbReference type="ChEBI" id="CHEBI:38290"/>
    </cofactor>
</comment>
<evidence type="ECO:0000256" key="3">
    <source>
        <dbReference type="ARBA" id="ARBA00022896"/>
    </source>
</evidence>
<evidence type="ECO:0000256" key="2">
    <source>
        <dbReference type="ARBA" id="ARBA00022723"/>
    </source>
</evidence>